<name>A0A926E920_9FIRM</name>
<reference evidence="2" key="1">
    <citation type="submission" date="2020-08" db="EMBL/GenBank/DDBJ databases">
        <title>Genome public.</title>
        <authorList>
            <person name="Liu C."/>
            <person name="Sun Q."/>
        </authorList>
    </citation>
    <scope>NUCLEOTIDE SEQUENCE</scope>
    <source>
        <strain evidence="2">NSJ-24</strain>
    </source>
</reference>
<protein>
    <submittedName>
        <fullName evidence="2">Helix-turn-helix transcriptional regulator</fullName>
    </submittedName>
</protein>
<dbReference type="SUPFAM" id="SSF47413">
    <property type="entry name" value="lambda repressor-like DNA-binding domains"/>
    <property type="match status" value="1"/>
</dbReference>
<organism evidence="2 3">
    <name type="scientific">Lentihominibacter hominis</name>
    <dbReference type="NCBI Taxonomy" id="2763645"/>
    <lineage>
        <taxon>Bacteria</taxon>
        <taxon>Bacillati</taxon>
        <taxon>Bacillota</taxon>
        <taxon>Clostridia</taxon>
        <taxon>Peptostreptococcales</taxon>
        <taxon>Anaerovoracaceae</taxon>
        <taxon>Lentihominibacter</taxon>
    </lineage>
</organism>
<dbReference type="Pfam" id="PF01381">
    <property type="entry name" value="HTH_3"/>
    <property type="match status" value="1"/>
</dbReference>
<dbReference type="EMBL" id="JACRTA010000001">
    <property type="protein sequence ID" value="MBC8567984.1"/>
    <property type="molecule type" value="Genomic_DNA"/>
</dbReference>
<dbReference type="InterPro" id="IPR001387">
    <property type="entry name" value="Cro/C1-type_HTH"/>
</dbReference>
<gene>
    <name evidence="2" type="ORF">H8692_04280</name>
</gene>
<dbReference type="RefSeq" id="WP_177267553.1">
    <property type="nucleotide sequence ID" value="NZ_JACRTA010000001.1"/>
</dbReference>
<comment type="caution">
    <text evidence="2">The sequence shown here is derived from an EMBL/GenBank/DDBJ whole genome shotgun (WGS) entry which is preliminary data.</text>
</comment>
<dbReference type="Proteomes" id="UP000610862">
    <property type="component" value="Unassembled WGS sequence"/>
</dbReference>
<evidence type="ECO:0000259" key="1">
    <source>
        <dbReference type="PROSITE" id="PS50943"/>
    </source>
</evidence>
<dbReference type="Gene3D" id="1.10.260.40">
    <property type="entry name" value="lambda repressor-like DNA-binding domains"/>
    <property type="match status" value="1"/>
</dbReference>
<dbReference type="AlphaFoldDB" id="A0A926E920"/>
<proteinExistence type="predicted"/>
<keyword evidence="3" id="KW-1185">Reference proteome</keyword>
<dbReference type="SMART" id="SM00530">
    <property type="entry name" value="HTH_XRE"/>
    <property type="match status" value="1"/>
</dbReference>
<feature type="domain" description="HTH cro/C1-type" evidence="1">
    <location>
        <begin position="15"/>
        <end position="69"/>
    </location>
</feature>
<dbReference type="GO" id="GO:0003677">
    <property type="term" value="F:DNA binding"/>
    <property type="evidence" value="ECO:0007669"/>
    <property type="project" value="InterPro"/>
</dbReference>
<evidence type="ECO:0000313" key="3">
    <source>
        <dbReference type="Proteomes" id="UP000610862"/>
    </source>
</evidence>
<dbReference type="InterPro" id="IPR010982">
    <property type="entry name" value="Lambda_DNA-bd_dom_sf"/>
</dbReference>
<accession>A0A926E920</accession>
<evidence type="ECO:0000313" key="2">
    <source>
        <dbReference type="EMBL" id="MBC8567984.1"/>
    </source>
</evidence>
<sequence>MEFKELNKKEMGARIRARREAMNMSRSELGALLSVTGKFIADIEYGDKGVSLKNLYKLTQVLGVSADFIIAGDESDMPSDEKKRKLNENIIGSLSVCSVQQLDCMEQIARLYVEGIVNKE</sequence>
<dbReference type="CDD" id="cd00093">
    <property type="entry name" value="HTH_XRE"/>
    <property type="match status" value="1"/>
</dbReference>
<dbReference type="PROSITE" id="PS50943">
    <property type="entry name" value="HTH_CROC1"/>
    <property type="match status" value="1"/>
</dbReference>